<dbReference type="EMBL" id="JALNTZ010000007">
    <property type="protein sequence ID" value="KAJ3644648.1"/>
    <property type="molecule type" value="Genomic_DNA"/>
</dbReference>
<evidence type="ECO:0000313" key="1">
    <source>
        <dbReference type="EMBL" id="KAJ3644648.1"/>
    </source>
</evidence>
<proteinExistence type="predicted"/>
<organism evidence="1 2">
    <name type="scientific">Zophobas morio</name>
    <dbReference type="NCBI Taxonomy" id="2755281"/>
    <lineage>
        <taxon>Eukaryota</taxon>
        <taxon>Metazoa</taxon>
        <taxon>Ecdysozoa</taxon>
        <taxon>Arthropoda</taxon>
        <taxon>Hexapoda</taxon>
        <taxon>Insecta</taxon>
        <taxon>Pterygota</taxon>
        <taxon>Neoptera</taxon>
        <taxon>Endopterygota</taxon>
        <taxon>Coleoptera</taxon>
        <taxon>Polyphaga</taxon>
        <taxon>Cucujiformia</taxon>
        <taxon>Tenebrionidae</taxon>
        <taxon>Zophobas</taxon>
    </lineage>
</organism>
<comment type="caution">
    <text evidence="1">The sequence shown here is derived from an EMBL/GenBank/DDBJ whole genome shotgun (WGS) entry which is preliminary data.</text>
</comment>
<accession>A0AA38M6E7</accession>
<sequence length="134" mass="14237">MRISSAASSPGAPLYYACKGRQSGHSGAGQVASARRRRPVLRRCRSLSHGSRALAISHRQIRAVTGVHAAGMKKLSPPPPPASIVRRCCNVALFGAIDATLRLPGRRKKRLLYCGESPAGLPVIIFKVGWGGKS</sequence>
<name>A0AA38M6E7_9CUCU</name>
<keyword evidence="2" id="KW-1185">Reference proteome</keyword>
<reference evidence="1" key="1">
    <citation type="journal article" date="2023" name="G3 (Bethesda)">
        <title>Whole genome assemblies of Zophobas morio and Tenebrio molitor.</title>
        <authorList>
            <person name="Kaur S."/>
            <person name="Stinson S.A."/>
            <person name="diCenzo G.C."/>
        </authorList>
    </citation>
    <scope>NUCLEOTIDE SEQUENCE</scope>
    <source>
        <strain evidence="1">QUZm001</strain>
    </source>
</reference>
<gene>
    <name evidence="1" type="ORF">Zmor_022362</name>
</gene>
<dbReference type="Proteomes" id="UP001168821">
    <property type="component" value="Unassembled WGS sequence"/>
</dbReference>
<evidence type="ECO:0000313" key="2">
    <source>
        <dbReference type="Proteomes" id="UP001168821"/>
    </source>
</evidence>
<dbReference type="AlphaFoldDB" id="A0AA38M6E7"/>
<protein>
    <submittedName>
        <fullName evidence="1">Uncharacterized protein</fullName>
    </submittedName>
</protein>